<dbReference type="EMBL" id="CAEZYQ010000022">
    <property type="protein sequence ID" value="CAB4759029.1"/>
    <property type="molecule type" value="Genomic_DNA"/>
</dbReference>
<protein>
    <submittedName>
        <fullName evidence="2">Unannotated protein</fullName>
    </submittedName>
</protein>
<dbReference type="AlphaFoldDB" id="A0A6J6UKR0"/>
<organism evidence="2">
    <name type="scientific">freshwater metagenome</name>
    <dbReference type="NCBI Taxonomy" id="449393"/>
    <lineage>
        <taxon>unclassified sequences</taxon>
        <taxon>metagenomes</taxon>
        <taxon>ecological metagenomes</taxon>
    </lineage>
</organism>
<sequence length="144" mass="16243">MTDPLQDSVTRFARGDAARAARLRDNLRTILDRTTDPHLRAIIQRTLDGSMSVRELARDPQFEQELDQGMSRFARWWEHLSPEQREQVVREGREQEAARREALGLPPPQEPPPVLGRTPLLRVDPDDHPDDDAGSGHGTAPGAR</sequence>
<accession>A0A6J6UKR0</accession>
<gene>
    <name evidence="2" type="ORF">UFOPK2761_02506</name>
</gene>
<feature type="compositionally biased region" description="Gly residues" evidence="1">
    <location>
        <begin position="135"/>
        <end position="144"/>
    </location>
</feature>
<evidence type="ECO:0000256" key="1">
    <source>
        <dbReference type="SAM" id="MobiDB-lite"/>
    </source>
</evidence>
<evidence type="ECO:0000313" key="2">
    <source>
        <dbReference type="EMBL" id="CAB4759029.1"/>
    </source>
</evidence>
<proteinExistence type="predicted"/>
<name>A0A6J6UKR0_9ZZZZ</name>
<feature type="compositionally biased region" description="Basic and acidic residues" evidence="1">
    <location>
        <begin position="87"/>
        <end position="102"/>
    </location>
</feature>
<reference evidence="2" key="1">
    <citation type="submission" date="2020-05" db="EMBL/GenBank/DDBJ databases">
        <authorList>
            <person name="Chiriac C."/>
            <person name="Salcher M."/>
            <person name="Ghai R."/>
            <person name="Kavagutti S V."/>
        </authorList>
    </citation>
    <scope>NUCLEOTIDE SEQUENCE</scope>
</reference>
<feature type="compositionally biased region" description="Pro residues" evidence="1">
    <location>
        <begin position="105"/>
        <end position="114"/>
    </location>
</feature>
<feature type="region of interest" description="Disordered" evidence="1">
    <location>
        <begin position="87"/>
        <end position="144"/>
    </location>
</feature>